<name>B8LXX7_TALSN</name>
<keyword evidence="2" id="KW-0238">DNA-binding</keyword>
<keyword evidence="5" id="KW-0472">Membrane</keyword>
<evidence type="ECO:0000256" key="5">
    <source>
        <dbReference type="SAM" id="Phobius"/>
    </source>
</evidence>
<dbReference type="OrthoDB" id="4491390at2759"/>
<evidence type="ECO:0000259" key="6">
    <source>
        <dbReference type="PROSITE" id="PS50048"/>
    </source>
</evidence>
<keyword evidence="1" id="KW-0805">Transcription regulation</keyword>
<evidence type="ECO:0000256" key="3">
    <source>
        <dbReference type="ARBA" id="ARBA00023163"/>
    </source>
</evidence>
<keyword evidence="5" id="KW-0812">Transmembrane</keyword>
<dbReference type="STRING" id="441959.B8LXX7"/>
<reference evidence="8" key="1">
    <citation type="journal article" date="2015" name="Genome Announc.">
        <title>Genome sequence of the AIDS-associated pathogen Penicillium marneffei (ATCC18224) and its near taxonomic relative Talaromyces stipitatus (ATCC10500).</title>
        <authorList>
            <person name="Nierman W.C."/>
            <person name="Fedorova-Abrams N.D."/>
            <person name="Andrianopoulos A."/>
        </authorList>
    </citation>
    <scope>NUCLEOTIDE SEQUENCE [LARGE SCALE GENOMIC DNA]</scope>
    <source>
        <strain evidence="8">ATCC 10500 / CBS 375.48 / QM 6759 / NRRL 1006</strain>
    </source>
</reference>
<proteinExistence type="predicted"/>
<dbReference type="InterPro" id="IPR036864">
    <property type="entry name" value="Zn2-C6_fun-type_DNA-bd_sf"/>
</dbReference>
<dbReference type="GO" id="GO:0000981">
    <property type="term" value="F:DNA-binding transcription factor activity, RNA polymerase II-specific"/>
    <property type="evidence" value="ECO:0007669"/>
    <property type="project" value="InterPro"/>
</dbReference>
<dbReference type="GeneID" id="8106038"/>
<feature type="domain" description="Zn(2)-C6 fungal-type" evidence="6">
    <location>
        <begin position="10"/>
        <end position="38"/>
    </location>
</feature>
<organism evidence="7 8">
    <name type="scientific">Talaromyces stipitatus (strain ATCC 10500 / CBS 375.48 / QM 6759 / NRRL 1006)</name>
    <name type="common">Penicillium stipitatum</name>
    <dbReference type="NCBI Taxonomy" id="441959"/>
    <lineage>
        <taxon>Eukaryota</taxon>
        <taxon>Fungi</taxon>
        <taxon>Dikarya</taxon>
        <taxon>Ascomycota</taxon>
        <taxon>Pezizomycotina</taxon>
        <taxon>Eurotiomycetes</taxon>
        <taxon>Eurotiomycetidae</taxon>
        <taxon>Eurotiales</taxon>
        <taxon>Trichocomaceae</taxon>
        <taxon>Talaromyces</taxon>
        <taxon>Talaromyces sect. Talaromyces</taxon>
    </lineage>
</organism>
<evidence type="ECO:0000313" key="7">
    <source>
        <dbReference type="EMBL" id="EED22792.1"/>
    </source>
</evidence>
<evidence type="ECO:0000256" key="1">
    <source>
        <dbReference type="ARBA" id="ARBA00023015"/>
    </source>
</evidence>
<feature type="transmembrane region" description="Helical" evidence="5">
    <location>
        <begin position="398"/>
        <end position="419"/>
    </location>
</feature>
<dbReference type="PROSITE" id="PS00463">
    <property type="entry name" value="ZN2_CY6_FUNGAL_1"/>
    <property type="match status" value="1"/>
</dbReference>
<dbReference type="OMA" id="MLYWASR"/>
<dbReference type="InParanoid" id="B8LXX7"/>
<dbReference type="GO" id="GO:0008270">
    <property type="term" value="F:zinc ion binding"/>
    <property type="evidence" value="ECO:0007669"/>
    <property type="project" value="InterPro"/>
</dbReference>
<dbReference type="HOGENOM" id="CLU_021599_2_1_1"/>
<dbReference type="InterPro" id="IPR053178">
    <property type="entry name" value="Osmoadaptation_assoc"/>
</dbReference>
<keyword evidence="3" id="KW-0804">Transcription</keyword>
<gene>
    <name evidence="7" type="ORF">TSTA_062790</name>
</gene>
<evidence type="ECO:0000256" key="4">
    <source>
        <dbReference type="ARBA" id="ARBA00023242"/>
    </source>
</evidence>
<dbReference type="PANTHER" id="PTHR38111:SF11">
    <property type="entry name" value="TRANSCRIPTION FACTOR DOMAIN-CONTAINING PROTEIN-RELATED"/>
    <property type="match status" value="1"/>
</dbReference>
<dbReference type="PhylomeDB" id="B8LXX7"/>
<evidence type="ECO:0000313" key="8">
    <source>
        <dbReference type="Proteomes" id="UP000001745"/>
    </source>
</evidence>
<dbReference type="RefSeq" id="XP_002340179.1">
    <property type="nucleotide sequence ID" value="XM_002340138.1"/>
</dbReference>
<dbReference type="Pfam" id="PF11951">
    <property type="entry name" value="Fungal_trans_2"/>
    <property type="match status" value="1"/>
</dbReference>
<evidence type="ECO:0000256" key="2">
    <source>
        <dbReference type="ARBA" id="ARBA00023125"/>
    </source>
</evidence>
<dbReference type="VEuPathDB" id="FungiDB:TSTA_062790"/>
<dbReference type="InterPro" id="IPR021858">
    <property type="entry name" value="Fun_TF"/>
</dbReference>
<dbReference type="SUPFAM" id="SSF57701">
    <property type="entry name" value="Zn2/Cys6 DNA-binding domain"/>
    <property type="match status" value="1"/>
</dbReference>
<keyword evidence="8" id="KW-1185">Reference proteome</keyword>
<dbReference type="PROSITE" id="PS50048">
    <property type="entry name" value="ZN2_CY6_FUNGAL_2"/>
    <property type="match status" value="1"/>
</dbReference>
<dbReference type="SMART" id="SM00066">
    <property type="entry name" value="GAL4"/>
    <property type="match status" value="1"/>
</dbReference>
<accession>B8LXX7</accession>
<dbReference type="InterPro" id="IPR001138">
    <property type="entry name" value="Zn2Cys6_DnaBD"/>
</dbReference>
<dbReference type="eggNOG" id="ENOG502SQ1T">
    <property type="taxonomic scope" value="Eukaryota"/>
</dbReference>
<keyword evidence="5" id="KW-1133">Transmembrane helix</keyword>
<dbReference type="GO" id="GO:0003677">
    <property type="term" value="F:DNA binding"/>
    <property type="evidence" value="ECO:0007669"/>
    <property type="project" value="UniProtKB-KW"/>
</dbReference>
<dbReference type="EMBL" id="EQ962652">
    <property type="protein sequence ID" value="EED22792.1"/>
    <property type="molecule type" value="Genomic_DNA"/>
</dbReference>
<dbReference type="PANTHER" id="PTHR38111">
    <property type="entry name" value="ZN(2)-C6 FUNGAL-TYPE DOMAIN-CONTAINING PROTEIN-RELATED"/>
    <property type="match status" value="1"/>
</dbReference>
<dbReference type="Proteomes" id="UP000001745">
    <property type="component" value="Unassembled WGS sequence"/>
</dbReference>
<protein>
    <recommendedName>
        <fullName evidence="6">Zn(2)-C6 fungal-type domain-containing protein</fullName>
    </recommendedName>
</protein>
<dbReference type="Pfam" id="PF00172">
    <property type="entry name" value="Zn_clus"/>
    <property type="match status" value="1"/>
</dbReference>
<keyword evidence="4" id="KW-0539">Nucleus</keyword>
<dbReference type="Gene3D" id="4.10.240.10">
    <property type="entry name" value="Zn(2)-C6 fungal-type DNA-binding domain"/>
    <property type="match status" value="1"/>
</dbReference>
<dbReference type="AlphaFoldDB" id="B8LXX7"/>
<dbReference type="CDD" id="cd00067">
    <property type="entry name" value="GAL4"/>
    <property type="match status" value="1"/>
</dbReference>
<sequence length="553" mass="62394">MVGVPGKSKGCKTCRKRKIACNLQRPVCGQCIKSKRTCLGYDNAVRFIPVRARLEDEKLVVSSSFDALHEKTSETGKGSDILQNELVSTNERFVSAISRRQDHSPFPASDFLCRPANREQLLGVFITTCIQASAGDMNGASEGGGPWMLQLPRLFMQTPALQASVSAIAATVLGKQHNDRDLLNESLRFYTSGLRELQKSLWNPDVMYNDEILAACLCLGLYEAMECPGNGRQAYYNHCEGCMRLVEARGAGRHMSGVAHELFLGLRAQGALFSMATHVPSFLSSPLWMTRPWKRRPKRAIDRLVDCMCEASLIYQENDRIQHLGPIEKLESWLESLAKCWQMDAILEDVYKEFETDFPQPMYWPVLSKEPNAADDPIRGKVFPVAYRFVNMAVARSFMLYWAIALLVWSGLSLLYQGIASLEIDPKNARCSNFPDCEAFHDDMCHCKYLRLQPSGTYNYDISHFPLLGHRVDPKFLINNVCQSIEYCLDSEIPVWGTWSAGTPLILIYETVKYVPGLEREVLWMEATLRKLQGRGLRLLNYTTSLNQPTASP</sequence>